<feature type="region of interest" description="Disordered" evidence="4">
    <location>
        <begin position="367"/>
        <end position="399"/>
    </location>
</feature>
<feature type="region of interest" description="Disordered" evidence="4">
    <location>
        <begin position="41"/>
        <end position="97"/>
    </location>
</feature>
<reference evidence="5" key="2">
    <citation type="journal article" date="2015" name="Data Brief">
        <title>Shoot transcriptome of the giant reed, Arundo donax.</title>
        <authorList>
            <person name="Barrero R.A."/>
            <person name="Guerrero F.D."/>
            <person name="Moolhuijzen P."/>
            <person name="Goolsby J.A."/>
            <person name="Tidwell J."/>
            <person name="Bellgard S.E."/>
            <person name="Bellgard M.I."/>
        </authorList>
    </citation>
    <scope>NUCLEOTIDE SEQUENCE</scope>
    <source>
        <tissue evidence="5">Shoot tissue taken approximately 20 cm above the soil surface</tissue>
    </source>
</reference>
<comment type="similarity">
    <text evidence="1">Belongs to the AAA ATPase family.</text>
</comment>
<dbReference type="GO" id="GO:0005524">
    <property type="term" value="F:ATP binding"/>
    <property type="evidence" value="ECO:0007669"/>
    <property type="project" value="UniProtKB-KW"/>
</dbReference>
<keyword evidence="3" id="KW-0067">ATP-binding</keyword>
<evidence type="ECO:0000256" key="1">
    <source>
        <dbReference type="ARBA" id="ARBA00006914"/>
    </source>
</evidence>
<feature type="compositionally biased region" description="Polar residues" evidence="4">
    <location>
        <begin position="434"/>
        <end position="455"/>
    </location>
</feature>
<name>A0A0A9E8E2_ARUDO</name>
<proteinExistence type="inferred from homology"/>
<dbReference type="GO" id="GO:0005634">
    <property type="term" value="C:nucleus"/>
    <property type="evidence" value="ECO:0007669"/>
    <property type="project" value="TreeGrafter"/>
</dbReference>
<dbReference type="GO" id="GO:0016887">
    <property type="term" value="F:ATP hydrolysis activity"/>
    <property type="evidence" value="ECO:0007669"/>
    <property type="project" value="TreeGrafter"/>
</dbReference>
<dbReference type="AlphaFoldDB" id="A0A0A9E8E2"/>
<dbReference type="GO" id="GO:0006334">
    <property type="term" value="P:nucleosome assembly"/>
    <property type="evidence" value="ECO:0007669"/>
    <property type="project" value="TreeGrafter"/>
</dbReference>
<evidence type="ECO:0000256" key="4">
    <source>
        <dbReference type="SAM" id="MobiDB-lite"/>
    </source>
</evidence>
<feature type="compositionally biased region" description="Polar residues" evidence="4">
    <location>
        <begin position="376"/>
        <end position="386"/>
    </location>
</feature>
<dbReference type="GO" id="GO:0042393">
    <property type="term" value="F:histone binding"/>
    <property type="evidence" value="ECO:0007669"/>
    <property type="project" value="TreeGrafter"/>
</dbReference>
<dbReference type="PANTHER" id="PTHR23069">
    <property type="entry name" value="AAA DOMAIN-CONTAINING"/>
    <property type="match status" value="1"/>
</dbReference>
<reference evidence="5" key="1">
    <citation type="submission" date="2014-09" db="EMBL/GenBank/DDBJ databases">
        <authorList>
            <person name="Magalhaes I.L.F."/>
            <person name="Oliveira U."/>
            <person name="Santos F.R."/>
            <person name="Vidigal T.H.D.A."/>
            <person name="Brescovit A.D."/>
            <person name="Santos A.J."/>
        </authorList>
    </citation>
    <scope>NUCLEOTIDE SEQUENCE</scope>
    <source>
        <tissue evidence="5">Shoot tissue taken approximately 20 cm above the soil surface</tissue>
    </source>
</reference>
<protein>
    <submittedName>
        <fullName evidence="5">Uncharacterized protein</fullName>
    </submittedName>
</protein>
<evidence type="ECO:0000313" key="5">
    <source>
        <dbReference type="EMBL" id="JAD95318.1"/>
    </source>
</evidence>
<dbReference type="GO" id="GO:0003682">
    <property type="term" value="F:chromatin binding"/>
    <property type="evidence" value="ECO:0007669"/>
    <property type="project" value="TreeGrafter"/>
</dbReference>
<dbReference type="GO" id="GO:0045815">
    <property type="term" value="P:transcription initiation-coupled chromatin remodeling"/>
    <property type="evidence" value="ECO:0007669"/>
    <property type="project" value="TreeGrafter"/>
</dbReference>
<feature type="compositionally biased region" description="Polar residues" evidence="4">
    <location>
        <begin position="51"/>
        <end position="75"/>
    </location>
</feature>
<organism evidence="5">
    <name type="scientific">Arundo donax</name>
    <name type="common">Giant reed</name>
    <name type="synonym">Donax arundinaceus</name>
    <dbReference type="NCBI Taxonomy" id="35708"/>
    <lineage>
        <taxon>Eukaryota</taxon>
        <taxon>Viridiplantae</taxon>
        <taxon>Streptophyta</taxon>
        <taxon>Embryophyta</taxon>
        <taxon>Tracheophyta</taxon>
        <taxon>Spermatophyta</taxon>
        <taxon>Magnoliopsida</taxon>
        <taxon>Liliopsida</taxon>
        <taxon>Poales</taxon>
        <taxon>Poaceae</taxon>
        <taxon>PACMAD clade</taxon>
        <taxon>Arundinoideae</taxon>
        <taxon>Arundineae</taxon>
        <taxon>Arundo</taxon>
    </lineage>
</organism>
<feature type="compositionally biased region" description="Basic and acidic residues" evidence="4">
    <location>
        <begin position="83"/>
        <end position="97"/>
    </location>
</feature>
<accession>A0A0A9E8E2</accession>
<evidence type="ECO:0000256" key="2">
    <source>
        <dbReference type="ARBA" id="ARBA00022741"/>
    </source>
</evidence>
<dbReference type="InterPro" id="IPR045199">
    <property type="entry name" value="ATAD2-like"/>
</dbReference>
<feature type="region of interest" description="Disordered" evidence="4">
    <location>
        <begin position="434"/>
        <end position="466"/>
    </location>
</feature>
<evidence type="ECO:0000256" key="3">
    <source>
        <dbReference type="ARBA" id="ARBA00022840"/>
    </source>
</evidence>
<dbReference type="GO" id="GO:0006337">
    <property type="term" value="P:nucleosome disassembly"/>
    <property type="evidence" value="ECO:0007669"/>
    <property type="project" value="TreeGrafter"/>
</dbReference>
<sequence length="661" mass="72965">MIDSCALRLSHDLIQHHVQFLHDRSHKNNLDEQKEVFSSMEISAPGESKSSENVQPSCGVSSMDNPTQLAASSAQHEPPPSSVKDKDENVQKIDFEDTVRKNPSSRIVKGNKSLAVIAFGVQILQHPQFSKLCWITSKLQEGPCTDINGPWKGWPFNSCLLHSSTLSDKSLNGGNNVVKGKEKTVCVRGLVAVGLLAYRGVYGSVMEVCAEVRKVLELLVGHIRAKILEKRNRFRYFHILSQVAYLDDIVNSWAYTFQRLHIYTRTGTSGTKITSQGRSCTKDCQNTRSSAETNVQVASAGNRTDVQDISAQHTQDEAAPACCPIEMQDNPLQHTPDQLEAHTMVCDLDDHVTSISRRDAVEHNLVHSASPDAHRGNQTHADTVTNDGEEPSGVNTDGKMSRLAYDAENCRPDIQRSENHMESVKHLNDLQKAGNSVASSASTDDTGIPRNTVSSEGHGDDNVLMKNSLNDVESGHSIDGQLQDNMKNLSVSKSSCLYKCCSSCFRAVYKMVHDILSNSVRPNLHCLTVDDMHDILSSWSLNLLATIRKCYRSQDVVGCEENLGKMHNQETQLEHCACESDVTLPARECICHLESNEDAEAANSDCHSLLGQKLSFFFKDGVWMPSDLTAETTLHCSFRRLCICSILGTISISMFSQISSS</sequence>
<keyword evidence="2" id="KW-0547">Nucleotide-binding</keyword>
<dbReference type="EMBL" id="GBRH01202577">
    <property type="protein sequence ID" value="JAD95318.1"/>
    <property type="molecule type" value="Transcribed_RNA"/>
</dbReference>
<dbReference type="PANTHER" id="PTHR23069:SF7">
    <property type="entry name" value="P-LOOP CONTAINING NUCLEOSIDE TRIPHOSPHATE HYDROLASES SUPERFAMILY PROTEIN"/>
    <property type="match status" value="1"/>
</dbReference>